<keyword evidence="2" id="KW-1185">Reference proteome</keyword>
<dbReference type="AlphaFoldDB" id="M9RQ02"/>
<accession>M9RQ02</accession>
<reference evidence="1 2" key="1">
    <citation type="journal article" date="2013" name="PLoS ONE">
        <title>Poles Apart: Arctic and Antarctic Octadecabacter strains Share High Genome Plasticity and a New Type of Xanthorhodopsin.</title>
        <authorList>
            <person name="Vollmers J."/>
            <person name="Voget S."/>
            <person name="Dietrich S."/>
            <person name="Gollnow K."/>
            <person name="Smits M."/>
            <person name="Meyer K."/>
            <person name="Brinkhoff T."/>
            <person name="Simon M."/>
            <person name="Daniel R."/>
        </authorList>
    </citation>
    <scope>NUCLEOTIDE SEQUENCE [LARGE SCALE GENOMIC DNA]</scope>
    <source>
        <strain evidence="1 2">238</strain>
        <plasmid evidence="2">Plasmid pOA238_118</plasmid>
    </source>
</reference>
<gene>
    <name evidence="1" type="ORF">OA238_118p0150</name>
</gene>
<name>M9RQ02_9RHOB</name>
<dbReference type="EMBL" id="CP003743">
    <property type="protein sequence ID" value="AGI74709.1"/>
    <property type="molecule type" value="Genomic_DNA"/>
</dbReference>
<geneLocation type="plasmid" evidence="1 2">
    <name>pOA238_118</name>
</geneLocation>
<dbReference type="KEGG" id="oar:OA238_118p0150"/>
<proteinExistence type="predicted"/>
<keyword evidence="1" id="KW-0614">Plasmid</keyword>
<sequence length="98" mass="10843">MAFFRTSLSSLRIRFSRRNFSFSSRSSASATLAVSALPNCLIHLFSVESPTPKSTETSRRVRPLVSAIRTASCLNSSLLLLDISLSPLRLILLSKDRN</sequence>
<evidence type="ECO:0000313" key="1">
    <source>
        <dbReference type="EMBL" id="AGI74709.1"/>
    </source>
</evidence>
<dbReference type="Proteomes" id="UP000004688">
    <property type="component" value="Plasmid pOA238_118"/>
</dbReference>
<organism evidence="1 2">
    <name type="scientific">Octadecabacter arcticus 238</name>
    <dbReference type="NCBI Taxonomy" id="391616"/>
    <lineage>
        <taxon>Bacteria</taxon>
        <taxon>Pseudomonadati</taxon>
        <taxon>Pseudomonadota</taxon>
        <taxon>Alphaproteobacteria</taxon>
        <taxon>Rhodobacterales</taxon>
        <taxon>Roseobacteraceae</taxon>
        <taxon>Octadecabacter</taxon>
    </lineage>
</organism>
<evidence type="ECO:0000313" key="2">
    <source>
        <dbReference type="Proteomes" id="UP000004688"/>
    </source>
</evidence>
<dbReference type="HOGENOM" id="CLU_2331001_0_0_5"/>
<protein>
    <submittedName>
        <fullName evidence="1">Uncharacterized protein</fullName>
    </submittedName>
</protein>